<dbReference type="PROSITE" id="PS00039">
    <property type="entry name" value="DEAD_ATP_HELICASE"/>
    <property type="match status" value="1"/>
</dbReference>
<dbReference type="InterPro" id="IPR011545">
    <property type="entry name" value="DEAD/DEAH_box_helicase_dom"/>
</dbReference>
<evidence type="ECO:0000313" key="11">
    <source>
        <dbReference type="EMBL" id="RKF79456.1"/>
    </source>
</evidence>
<dbReference type="GO" id="GO:0003724">
    <property type="term" value="F:RNA helicase activity"/>
    <property type="evidence" value="ECO:0007669"/>
    <property type="project" value="UniProtKB-EC"/>
</dbReference>
<name>A0A420IY20_9PEZI</name>
<keyword evidence="1 7" id="KW-0547">Nucleotide-binding</keyword>
<keyword evidence="2 7" id="KW-0378">Hydrolase</keyword>
<evidence type="ECO:0000256" key="7">
    <source>
        <dbReference type="RuleBase" id="RU000492"/>
    </source>
</evidence>
<evidence type="ECO:0000313" key="12">
    <source>
        <dbReference type="Proteomes" id="UP000285405"/>
    </source>
</evidence>
<comment type="function">
    <text evidence="8">RNA helicase.</text>
</comment>
<feature type="domain" description="Helicase ATP-binding" evidence="9">
    <location>
        <begin position="79"/>
        <end position="260"/>
    </location>
</feature>
<dbReference type="InterPro" id="IPR001650">
    <property type="entry name" value="Helicase_C-like"/>
</dbReference>
<feature type="domain" description="Helicase C-terminal" evidence="10">
    <location>
        <begin position="288"/>
        <end position="451"/>
    </location>
</feature>
<dbReference type="AlphaFoldDB" id="A0A420IY20"/>
<dbReference type="CDD" id="cd18787">
    <property type="entry name" value="SF2_C_DEAD"/>
    <property type="match status" value="1"/>
</dbReference>
<dbReference type="GO" id="GO:0005524">
    <property type="term" value="F:ATP binding"/>
    <property type="evidence" value="ECO:0007669"/>
    <property type="project" value="UniProtKB-UniRule"/>
</dbReference>
<evidence type="ECO:0000259" key="9">
    <source>
        <dbReference type="PROSITE" id="PS51192"/>
    </source>
</evidence>
<comment type="similarity">
    <text evidence="7">Belongs to the DEAD box helicase family.</text>
</comment>
<dbReference type="EC" id="3.6.4.13" evidence="8"/>
<dbReference type="InterPro" id="IPR000629">
    <property type="entry name" value="RNA-helicase_DEAD-box_CS"/>
</dbReference>
<evidence type="ECO:0000256" key="2">
    <source>
        <dbReference type="ARBA" id="ARBA00022801"/>
    </source>
</evidence>
<dbReference type="InterPro" id="IPR014001">
    <property type="entry name" value="Helicase_ATP-bd"/>
</dbReference>
<comment type="catalytic activity">
    <reaction evidence="8">
        <text>ATP + H2O = ADP + phosphate + H(+)</text>
        <dbReference type="Rhea" id="RHEA:13065"/>
        <dbReference type="ChEBI" id="CHEBI:15377"/>
        <dbReference type="ChEBI" id="CHEBI:15378"/>
        <dbReference type="ChEBI" id="CHEBI:30616"/>
        <dbReference type="ChEBI" id="CHEBI:43474"/>
        <dbReference type="ChEBI" id="CHEBI:456216"/>
        <dbReference type="EC" id="3.6.4.13"/>
    </reaction>
</comment>
<accession>A0A420IY20</accession>
<dbReference type="Gene3D" id="3.40.50.300">
    <property type="entry name" value="P-loop containing nucleotide triphosphate hydrolases"/>
    <property type="match status" value="2"/>
</dbReference>
<evidence type="ECO:0000256" key="4">
    <source>
        <dbReference type="ARBA" id="ARBA00022840"/>
    </source>
</evidence>
<evidence type="ECO:0000256" key="1">
    <source>
        <dbReference type="ARBA" id="ARBA00022741"/>
    </source>
</evidence>
<keyword evidence="5 8" id="KW-0694">RNA-binding</keyword>
<dbReference type="InterPro" id="IPR027417">
    <property type="entry name" value="P-loop_NTPase"/>
</dbReference>
<reference evidence="11 12" key="1">
    <citation type="journal article" date="2018" name="BMC Genomics">
        <title>Comparative genome analyses reveal sequence features reflecting distinct modes of host-adaptation between dicot and monocot powdery mildew.</title>
        <authorList>
            <person name="Wu Y."/>
            <person name="Ma X."/>
            <person name="Pan Z."/>
            <person name="Kale S.D."/>
            <person name="Song Y."/>
            <person name="King H."/>
            <person name="Zhang Q."/>
            <person name="Presley C."/>
            <person name="Deng X."/>
            <person name="Wei C.I."/>
            <person name="Xiao S."/>
        </authorList>
    </citation>
    <scope>NUCLEOTIDE SEQUENCE [LARGE SCALE GENOMIC DNA]</scope>
    <source>
        <strain evidence="11">UCSC1</strain>
    </source>
</reference>
<keyword evidence="4 7" id="KW-0067">ATP-binding</keyword>
<protein>
    <recommendedName>
        <fullName evidence="8">ATP-dependent RNA helicase</fullName>
        <ecNumber evidence="8">3.6.4.13</ecNumber>
    </recommendedName>
</protein>
<dbReference type="SMART" id="SM00487">
    <property type="entry name" value="DEXDc"/>
    <property type="match status" value="1"/>
</dbReference>
<proteinExistence type="inferred from homology"/>
<dbReference type="EMBL" id="MCBR01004653">
    <property type="protein sequence ID" value="RKF79456.1"/>
    <property type="molecule type" value="Genomic_DNA"/>
</dbReference>
<dbReference type="PROSITE" id="PS51194">
    <property type="entry name" value="HELICASE_CTER"/>
    <property type="match status" value="1"/>
</dbReference>
<organism evidence="11 12">
    <name type="scientific">Golovinomyces cichoracearum</name>
    <dbReference type="NCBI Taxonomy" id="62708"/>
    <lineage>
        <taxon>Eukaryota</taxon>
        <taxon>Fungi</taxon>
        <taxon>Dikarya</taxon>
        <taxon>Ascomycota</taxon>
        <taxon>Pezizomycotina</taxon>
        <taxon>Leotiomycetes</taxon>
        <taxon>Erysiphales</taxon>
        <taxon>Erysiphaceae</taxon>
        <taxon>Golovinomyces</taxon>
    </lineage>
</organism>
<keyword evidence="6" id="KW-0539">Nucleus</keyword>
<dbReference type="GO" id="GO:0016787">
    <property type="term" value="F:hydrolase activity"/>
    <property type="evidence" value="ECO:0007669"/>
    <property type="project" value="UniProtKB-KW"/>
</dbReference>
<keyword evidence="3 7" id="KW-0347">Helicase</keyword>
<dbReference type="OrthoDB" id="193716at2759"/>
<evidence type="ECO:0000259" key="10">
    <source>
        <dbReference type="PROSITE" id="PS51194"/>
    </source>
</evidence>
<sequence>MSFSVSRSNFVAGIPSTTGGFHTQCLRFFSTSLAQYDSSKELSFKDIGNKGLLHPQLVNTLVDDLKFDAMMPIQAATITDLLEKRVDCLAQAKTGTGKTIAFLLPAIQTLISKERTPGKNISLLVISPTRELALQIAKEAKQLLRRFPKYSVCVSIGGTNKTSEQNKVLRACDILIATPGRLLDHLSEAKFAEKFNMLDTLVLDEADRLLDMGFKRDLERIVGHLPNKLETRRQGMLFSATIAPHVEKVANLVLGNDYKFISTIPVGEKLTHERVSQNLVTVSRFSDVAPALISIIKSEIQSRPSGNFKSIVFAPTAALADFYSNIIKNIPDMPQCEAIHSRASQGRRNRTTNNFREAISGILVATDVVARGIDIPAVTDIIQVGVPQDKESYIHRLGRTARAGAEGKGHFIVTQAETFFPLKFLSDINFKEASADVSSKSQVTEIVKNMGGDAHKKTYQAWLGYYKNHVKGLKWTMHELVEQANKFATECLGAAEPPTLTKDVVSKMGLRGIPGLNVKAKQIRQPKTTEAQ</sequence>
<dbReference type="GO" id="GO:0003723">
    <property type="term" value="F:RNA binding"/>
    <property type="evidence" value="ECO:0007669"/>
    <property type="project" value="UniProtKB-UniRule"/>
</dbReference>
<dbReference type="SUPFAM" id="SSF52540">
    <property type="entry name" value="P-loop containing nucleoside triphosphate hydrolases"/>
    <property type="match status" value="2"/>
</dbReference>
<evidence type="ECO:0000256" key="6">
    <source>
        <dbReference type="ARBA" id="ARBA00023242"/>
    </source>
</evidence>
<evidence type="ECO:0000256" key="3">
    <source>
        <dbReference type="ARBA" id="ARBA00022806"/>
    </source>
</evidence>
<evidence type="ECO:0000256" key="5">
    <source>
        <dbReference type="ARBA" id="ARBA00022884"/>
    </source>
</evidence>
<dbReference type="Pfam" id="PF00271">
    <property type="entry name" value="Helicase_C"/>
    <property type="match status" value="1"/>
</dbReference>
<comment type="domain">
    <text evidence="8">The Q motif is unique to and characteristic of the DEAD box family of RNA helicases and controls ATP binding and hydrolysis.</text>
</comment>
<dbReference type="SMART" id="SM00490">
    <property type="entry name" value="HELICc"/>
    <property type="match status" value="1"/>
</dbReference>
<gene>
    <name evidence="11" type="ORF">GcC1_046017</name>
</gene>
<dbReference type="PROSITE" id="PS51192">
    <property type="entry name" value="HELICASE_ATP_BIND_1"/>
    <property type="match status" value="1"/>
</dbReference>
<comment type="caution">
    <text evidence="11">The sequence shown here is derived from an EMBL/GenBank/DDBJ whole genome shotgun (WGS) entry which is preliminary data.</text>
</comment>
<dbReference type="Proteomes" id="UP000285405">
    <property type="component" value="Unassembled WGS sequence"/>
</dbReference>
<dbReference type="PANTHER" id="PTHR24031">
    <property type="entry name" value="RNA HELICASE"/>
    <property type="match status" value="1"/>
</dbReference>
<dbReference type="CDD" id="cd17964">
    <property type="entry name" value="DEADc_MSS116"/>
    <property type="match status" value="1"/>
</dbReference>
<evidence type="ECO:0000256" key="8">
    <source>
        <dbReference type="RuleBase" id="RU365068"/>
    </source>
</evidence>
<dbReference type="Pfam" id="PF00270">
    <property type="entry name" value="DEAD"/>
    <property type="match status" value="1"/>
</dbReference>